<feature type="transmembrane region" description="Helical" evidence="10">
    <location>
        <begin position="167"/>
        <end position="193"/>
    </location>
</feature>
<reference evidence="12" key="1">
    <citation type="submission" date="2025-08" db="UniProtKB">
        <authorList>
            <consortium name="RefSeq"/>
        </authorList>
    </citation>
    <scope>IDENTIFICATION</scope>
    <source>
        <tissue evidence="12">Whole body</tissue>
    </source>
</reference>
<dbReference type="Proteomes" id="UP000504618">
    <property type="component" value="Unplaced"/>
</dbReference>
<comment type="subcellular location">
    <subcellularLocation>
        <location evidence="1 10">Cell membrane</location>
        <topology evidence="1 10">Multi-pass membrane protein</topology>
    </subcellularLocation>
</comment>
<keyword evidence="11" id="KW-1185">Reference proteome</keyword>
<evidence type="ECO:0000256" key="8">
    <source>
        <dbReference type="ARBA" id="ARBA00023170"/>
    </source>
</evidence>
<dbReference type="GO" id="GO:0005549">
    <property type="term" value="F:odorant binding"/>
    <property type="evidence" value="ECO:0007669"/>
    <property type="project" value="InterPro"/>
</dbReference>
<accession>A0A6J1PY04</accession>
<sequence length="414" mass="48297">MDINDYVFINKKVLKFVGLYPTSIVRYIVCCMCMITIVIPQGIQIYENWEDLSTVLETSSVLLTILLAILKSLVWISNRRKMDPFIRYMLTDYWDLMTTCISEKHADVYTVYVKKGYLYTKGYLFLICNSLMFFFSLPMIEIFVALIKGPNDNSTRHFPFLALYPESYYNFPMYEIIFLSQVVATSLCGLVILGTDTLIATALFHTCGHFKVLQRKIKNIDTEINVQHGCIAENMQKIKLHVIDIIKYHYTILWFCDYMETVFSPMLFLQTLASSLIICLVGFQVASAGITVNIISKSVKYVSYLIMALFQLLLFCMPGDALIYESSMVYKTVYAIAWYKLPILLKTEIHLLILRSQKPSKITAGKFYVMHLENFTGVRNHYFLHYKMCKKIMKFLIPNIYVYKRYFNSNIFRC</sequence>
<dbReference type="GO" id="GO:0007165">
    <property type="term" value="P:signal transduction"/>
    <property type="evidence" value="ECO:0007669"/>
    <property type="project" value="UniProtKB-KW"/>
</dbReference>
<name>A0A6J1PY04_9HYME</name>
<keyword evidence="5 10" id="KW-0552">Olfaction</keyword>
<evidence type="ECO:0000256" key="3">
    <source>
        <dbReference type="ARBA" id="ARBA00022606"/>
    </source>
</evidence>
<evidence type="ECO:0000256" key="5">
    <source>
        <dbReference type="ARBA" id="ARBA00022725"/>
    </source>
</evidence>
<feature type="transmembrane region" description="Helical" evidence="10">
    <location>
        <begin position="267"/>
        <end position="295"/>
    </location>
</feature>
<dbReference type="PANTHER" id="PTHR21137">
    <property type="entry name" value="ODORANT RECEPTOR"/>
    <property type="match status" value="1"/>
</dbReference>
<evidence type="ECO:0000256" key="2">
    <source>
        <dbReference type="ARBA" id="ARBA00022475"/>
    </source>
</evidence>
<dbReference type="RefSeq" id="XP_024873670.1">
    <property type="nucleotide sequence ID" value="XM_025017902.1"/>
</dbReference>
<protein>
    <recommendedName>
        <fullName evidence="10">Odorant receptor</fullName>
    </recommendedName>
</protein>
<evidence type="ECO:0000256" key="10">
    <source>
        <dbReference type="RuleBase" id="RU351113"/>
    </source>
</evidence>
<organism evidence="11 12">
    <name type="scientific">Temnothorax curvispinosus</name>
    <dbReference type="NCBI Taxonomy" id="300111"/>
    <lineage>
        <taxon>Eukaryota</taxon>
        <taxon>Metazoa</taxon>
        <taxon>Ecdysozoa</taxon>
        <taxon>Arthropoda</taxon>
        <taxon>Hexapoda</taxon>
        <taxon>Insecta</taxon>
        <taxon>Pterygota</taxon>
        <taxon>Neoptera</taxon>
        <taxon>Endopterygota</taxon>
        <taxon>Hymenoptera</taxon>
        <taxon>Apocrita</taxon>
        <taxon>Aculeata</taxon>
        <taxon>Formicoidea</taxon>
        <taxon>Formicidae</taxon>
        <taxon>Myrmicinae</taxon>
        <taxon>Temnothorax</taxon>
    </lineage>
</organism>
<keyword evidence="8 10" id="KW-0675">Receptor</keyword>
<keyword evidence="7 10" id="KW-0472">Membrane</keyword>
<dbReference type="AlphaFoldDB" id="A0A6J1PY04"/>
<keyword evidence="9 10" id="KW-0807">Transducer</keyword>
<keyword evidence="3 10" id="KW-0716">Sensory transduction</keyword>
<feature type="transmembrane region" description="Helical" evidence="10">
    <location>
        <begin position="58"/>
        <end position="77"/>
    </location>
</feature>
<gene>
    <name evidence="12" type="primary">LOC112455756</name>
</gene>
<dbReference type="GeneID" id="112455756"/>
<feature type="transmembrane region" description="Helical" evidence="10">
    <location>
        <begin position="123"/>
        <end position="147"/>
    </location>
</feature>
<feature type="transmembrane region" description="Helical" evidence="10">
    <location>
        <begin position="24"/>
        <end position="46"/>
    </location>
</feature>
<evidence type="ECO:0000256" key="7">
    <source>
        <dbReference type="ARBA" id="ARBA00023136"/>
    </source>
</evidence>
<evidence type="ECO:0000313" key="12">
    <source>
        <dbReference type="RefSeq" id="XP_024873670.1"/>
    </source>
</evidence>
<feature type="transmembrane region" description="Helical" evidence="10">
    <location>
        <begin position="301"/>
        <end position="324"/>
    </location>
</feature>
<dbReference type="PANTHER" id="PTHR21137:SF35">
    <property type="entry name" value="ODORANT RECEPTOR 19A-RELATED"/>
    <property type="match status" value="1"/>
</dbReference>
<keyword evidence="2" id="KW-1003">Cell membrane</keyword>
<dbReference type="GO" id="GO:0004984">
    <property type="term" value="F:olfactory receptor activity"/>
    <property type="evidence" value="ECO:0007669"/>
    <property type="project" value="InterPro"/>
</dbReference>
<keyword evidence="4 10" id="KW-0812">Transmembrane</keyword>
<evidence type="ECO:0000256" key="9">
    <source>
        <dbReference type="ARBA" id="ARBA00023224"/>
    </source>
</evidence>
<dbReference type="Pfam" id="PF02949">
    <property type="entry name" value="7tm_6"/>
    <property type="match status" value="1"/>
</dbReference>
<evidence type="ECO:0000256" key="6">
    <source>
        <dbReference type="ARBA" id="ARBA00022989"/>
    </source>
</evidence>
<proteinExistence type="inferred from homology"/>
<evidence type="ECO:0000313" key="11">
    <source>
        <dbReference type="Proteomes" id="UP000504618"/>
    </source>
</evidence>
<keyword evidence="6 10" id="KW-1133">Transmembrane helix</keyword>
<evidence type="ECO:0000256" key="1">
    <source>
        <dbReference type="ARBA" id="ARBA00004651"/>
    </source>
</evidence>
<dbReference type="InterPro" id="IPR004117">
    <property type="entry name" value="7tm6_olfct_rcpt"/>
</dbReference>
<comment type="similarity">
    <text evidence="10">Belongs to the insect chemoreceptor superfamily. Heteromeric odorant receptor channel (TC 1.A.69) family.</text>
</comment>
<dbReference type="GO" id="GO:0005886">
    <property type="term" value="C:plasma membrane"/>
    <property type="evidence" value="ECO:0007669"/>
    <property type="project" value="UniProtKB-SubCell"/>
</dbReference>
<evidence type="ECO:0000256" key="4">
    <source>
        <dbReference type="ARBA" id="ARBA00022692"/>
    </source>
</evidence>
<dbReference type="OrthoDB" id="8185860at2759"/>
<comment type="caution">
    <text evidence="10">Lacks conserved residue(s) required for the propagation of feature annotation.</text>
</comment>